<evidence type="ECO:0000256" key="10">
    <source>
        <dbReference type="SAM" id="MobiDB-lite"/>
    </source>
</evidence>
<keyword evidence="4 9" id="KW-0802">TPR repeat</keyword>
<dbReference type="PANTHER" id="PTHR15502:SF7">
    <property type="entry name" value="CALCINEURIN-BINDING PROTEIN CABIN-1"/>
    <property type="match status" value="1"/>
</dbReference>
<evidence type="ECO:0000256" key="1">
    <source>
        <dbReference type="ARBA" id="ARBA00004123"/>
    </source>
</evidence>
<dbReference type="InterPro" id="IPR011990">
    <property type="entry name" value="TPR-like_helical_dom_sf"/>
</dbReference>
<feature type="compositionally biased region" description="Low complexity" evidence="10">
    <location>
        <begin position="1735"/>
        <end position="1752"/>
    </location>
</feature>
<organism evidence="12 13">
    <name type="scientific">Geospiza fortis</name>
    <name type="common">Medium ground-finch</name>
    <dbReference type="NCBI Taxonomy" id="48883"/>
    <lineage>
        <taxon>Eukaryota</taxon>
        <taxon>Metazoa</taxon>
        <taxon>Chordata</taxon>
        <taxon>Craniata</taxon>
        <taxon>Vertebrata</taxon>
        <taxon>Euteleostomi</taxon>
        <taxon>Archelosauria</taxon>
        <taxon>Archosauria</taxon>
        <taxon>Dinosauria</taxon>
        <taxon>Saurischia</taxon>
        <taxon>Theropoda</taxon>
        <taxon>Coelurosauria</taxon>
        <taxon>Aves</taxon>
        <taxon>Neognathae</taxon>
        <taxon>Neoaves</taxon>
        <taxon>Telluraves</taxon>
        <taxon>Australaves</taxon>
        <taxon>Passeriformes</taxon>
        <taxon>Thraupidae</taxon>
        <taxon>Geospiza</taxon>
    </lineage>
</organism>
<feature type="compositionally biased region" description="Low complexity" evidence="10">
    <location>
        <begin position="1330"/>
        <end position="1347"/>
    </location>
</feature>
<keyword evidence="6" id="KW-0539">Nucleus</keyword>
<feature type="region of interest" description="Disordered" evidence="10">
    <location>
        <begin position="1779"/>
        <end position="1800"/>
    </location>
</feature>
<dbReference type="CDD" id="cd13839">
    <property type="entry name" value="MEF2_binding"/>
    <property type="match status" value="1"/>
</dbReference>
<dbReference type="FunFam" id="1.25.40.10:FF:000076">
    <property type="entry name" value="calcineurin-binding protein cabin-1 isoform X1"/>
    <property type="match status" value="1"/>
</dbReference>
<dbReference type="RefSeq" id="XP_030919017.1">
    <property type="nucleotide sequence ID" value="XM_031063157.1"/>
</dbReference>
<feature type="compositionally biased region" description="Polar residues" evidence="10">
    <location>
        <begin position="1375"/>
        <end position="1399"/>
    </location>
</feature>
<proteinExistence type="predicted"/>
<feature type="compositionally biased region" description="Polar residues" evidence="10">
    <location>
        <begin position="348"/>
        <end position="357"/>
    </location>
</feature>
<evidence type="ECO:0000259" key="11">
    <source>
        <dbReference type="Pfam" id="PF09047"/>
    </source>
</evidence>
<dbReference type="Proteomes" id="UP000504602">
    <property type="component" value="Unplaced"/>
</dbReference>
<keyword evidence="5" id="KW-0156">Chromatin regulator</keyword>
<dbReference type="SUPFAM" id="SSF48452">
    <property type="entry name" value="TPR-like"/>
    <property type="match status" value="2"/>
</dbReference>
<protein>
    <recommendedName>
        <fullName evidence="7">Calcineurin-binding protein cabin-1</fullName>
    </recommendedName>
    <alternativeName>
        <fullName evidence="8">Calcineurin inhibitor</fullName>
    </alternativeName>
</protein>
<evidence type="ECO:0000256" key="9">
    <source>
        <dbReference type="PROSITE-ProRule" id="PRU00339"/>
    </source>
</evidence>
<dbReference type="OrthoDB" id="77564at2759"/>
<evidence type="ECO:0000256" key="7">
    <source>
        <dbReference type="ARBA" id="ARBA00071005"/>
    </source>
</evidence>
<dbReference type="CTD" id="23523"/>
<reference evidence="13" key="1">
    <citation type="submission" date="2025-08" db="UniProtKB">
        <authorList>
            <consortium name="RefSeq"/>
        </authorList>
    </citation>
    <scope>IDENTIFICATION</scope>
</reference>
<evidence type="ECO:0000256" key="4">
    <source>
        <dbReference type="ARBA" id="ARBA00022803"/>
    </source>
</evidence>
<evidence type="ECO:0000256" key="8">
    <source>
        <dbReference type="ARBA" id="ARBA00078627"/>
    </source>
</evidence>
<keyword evidence="3" id="KW-0677">Repeat</keyword>
<evidence type="ECO:0000256" key="5">
    <source>
        <dbReference type="ARBA" id="ARBA00022853"/>
    </source>
</evidence>
<gene>
    <name evidence="13" type="primary">CABIN1</name>
</gene>
<feature type="region of interest" description="Disordered" evidence="10">
    <location>
        <begin position="1833"/>
        <end position="1856"/>
    </location>
</feature>
<dbReference type="Pfam" id="PF09047">
    <property type="entry name" value="MEF2_binding"/>
    <property type="match status" value="1"/>
</dbReference>
<accession>A0A8N5EZV9</accession>
<feature type="compositionally biased region" description="Basic and acidic residues" evidence="10">
    <location>
        <begin position="1299"/>
        <end position="1322"/>
    </location>
</feature>
<evidence type="ECO:0000313" key="13">
    <source>
        <dbReference type="RefSeq" id="XP_030919017.1"/>
    </source>
</evidence>
<dbReference type="InterPro" id="IPR015134">
    <property type="entry name" value="MEF2-bd"/>
</dbReference>
<name>A0A8N5EZV9_GEOFO</name>
<feature type="compositionally biased region" description="Acidic residues" evidence="10">
    <location>
        <begin position="1843"/>
        <end position="1856"/>
    </location>
</feature>
<feature type="region of interest" description="Disordered" evidence="10">
    <location>
        <begin position="343"/>
        <end position="402"/>
    </location>
</feature>
<comment type="subcellular location">
    <subcellularLocation>
        <location evidence="1">Nucleus</location>
    </subcellularLocation>
</comment>
<feature type="compositionally biased region" description="Low complexity" evidence="10">
    <location>
        <begin position="1833"/>
        <end position="1842"/>
    </location>
</feature>
<feature type="compositionally biased region" description="Low complexity" evidence="10">
    <location>
        <begin position="1634"/>
        <end position="1649"/>
    </location>
</feature>
<dbReference type="GO" id="GO:0031491">
    <property type="term" value="F:nucleosome binding"/>
    <property type="evidence" value="ECO:0007669"/>
    <property type="project" value="TreeGrafter"/>
</dbReference>
<feature type="repeat" description="TPR" evidence="9">
    <location>
        <begin position="124"/>
        <end position="157"/>
    </location>
</feature>
<keyword evidence="12" id="KW-1185">Reference proteome</keyword>
<dbReference type="PANTHER" id="PTHR15502">
    <property type="entry name" value="CALCINEURIN-BINDING PROTEIN CABIN 1-RELATED"/>
    <property type="match status" value="1"/>
</dbReference>
<dbReference type="GeneID" id="102044824"/>
<dbReference type="InterPro" id="IPR019734">
    <property type="entry name" value="TPR_rpt"/>
</dbReference>
<feature type="region of interest" description="Disordered" evidence="10">
    <location>
        <begin position="1630"/>
        <end position="1684"/>
    </location>
</feature>
<evidence type="ECO:0000256" key="2">
    <source>
        <dbReference type="ARBA" id="ARBA00022553"/>
    </source>
</evidence>
<feature type="region of interest" description="Disordered" evidence="10">
    <location>
        <begin position="1296"/>
        <end position="1404"/>
    </location>
</feature>
<dbReference type="Gene3D" id="1.25.40.10">
    <property type="entry name" value="Tetratricopeptide repeat domain"/>
    <property type="match status" value="2"/>
</dbReference>
<sequence length="1856" mass="208439">MIRIAALNASSTVEDDYEGTFKSHKTQTKEAQEAEAFALYHKALDLQKHDRFEESAKAYHELLEIRLLREAVLSGDEKEGLKHPGLMLKYSTYKNLAQLAAQRDDLETAMEFYLEAVMLDSTDVNLWYKIGRVAIKLIRLPLARHAFEEGLRCNPDHWPCLDNLITILYTLSDYTTCLYFICKALEKDCLYSKGLVLKEKIFEEQPCLRKDSLRMFLKCDMSIHNVNVSAAEAGRIIDEALELRKKRQALLVRDREPDLRLVQPIPFFTWKCLGEALLAMYQHLTTCDPPRPSLGKRIDLSEYRDPVQHLMLSPTSTPVSVIQPTPVSTNPVVTVPDPVLPYTPTTPNFPSHSQSSLEPGATVGEQGDISAGDKSKKGVKRRRITEDSGETAKRRSARVRNTKCKKEEKVDFQELLVKFLPSRLRKLDPEEEEDPFNNYEVQSEIKEENFQHVGPHRMSFDSTTFMESDWNTKNMKFMNNLNNGGILELMMRYLKVISQKFLVKWPPGLCEVVLSIYNSWRKHSSSLPNPLLRDSSNQHIKDMMIMSLSCMELQLDQWLLTKGKSSTVSPRNCPAASVNGKFGPDFPGTHFLGDLLQLSFASSQRDLFEEGWMEFVTRVYWLKARFLALQGDMEQALENYDICTEMLQSSSSTQAEAGSESSIVIRLPNLHVDSVVSLEEIEKNLKSLERCQSLEEIQRLYEAGDYNAVVHLLRPTLCFNGYGRAKHLEFVTSIPERPAQLLLLQDSLLKLKDYKQCFECSDVALNEAIQQMINMTAASAKEEWVATVTQLLTGIDTSLSSVNSILKDSSVTPSLVRLTNNLIQIIDCSMAVQEEPKEPYVSSVLPWIILHRIIQHEEDAFRSLCCQQQQNQGEEVSPDTPMLPSSLMLLNTAHEYLGRRSWCCNSDGALLKFYVQVLQKELAASTSEDTHPYKEELETALEQCFYCLYGFPSKKSKARYLEEHSVQQVDLTWEDALFMFEYFKPKTLPEFDSYKTSTVSADLANLLKKTATIVPRTDKPMLSLETVSAYIEGTSSKAPSLPEGADYSPPVVTELYYLLADYHFKNKEQSKAIKFYMHDICICPNRFDSWAGMALARASRIQDKLNSNELKSDGPIWKHSTPVLNCFKRALEIDSSNLSLWIEYGTISYALHSFASRQLKQWKTELPPEVVKQMEERRDSMLETAKLCFTSAARCEGDGDEEEWLIHYMLGKIAEKQKQPPVVYLLHYKQAGHYLHEEAARYPKKIHYHNPPELAMEALEVYFRLHASILKLVGKPDSGVDAEVLVSFMKEASEGPFARGEEKNTPKVAEKEKPCLIDEDSHSSAGTVPGPGTSLPSSSGPGLTSPPYTATPVDHDYVKCKKPRQQATPDERSQDSTGAVLSDSSSTQDMFNEPASSQDSLKKTYTEKRIPATCADTLVLSKEALGSAEEKGKSEELLEISVSYDPTEPTAQKLLLDPQCAPGNALRAAMAPGSQWDCKKKAEPCAEDACEFPQGLPADLEEQRKFLTEQCISSFCLCLSRFPQHYKSLYRLAYLYTYSKTHKNLQWARDVLLGSGVPWQQLKHMPAQGLFCERNKTNFFNATGEAPTTPKHPKDTRESFFPVAPATLHPTPVNPDTVTPENLLRLNELHSKSKPASSSSSSSSSVCSVPPAPEPQREPEQPRGQGTEAAPSMGDAAPEEEELEVPLEGLGFQQQESRLCQQMKMATVAPPPEPVCWHVEPVPSTNSGHVCTPASSSKPELSSSSQTLGSQQNKTDGTRVKTRILPNMPKLFIPSSVTKFPPEITVTPPTPTLLSPKGSISEETKQKLKSAILSAQSAANVKKESLCQPALEILETSSQESSLESDTDEDDDYMDI</sequence>
<dbReference type="PROSITE" id="PS50005">
    <property type="entry name" value="TPR"/>
    <property type="match status" value="2"/>
</dbReference>
<evidence type="ECO:0000313" key="12">
    <source>
        <dbReference type="Proteomes" id="UP000504602"/>
    </source>
</evidence>
<keyword evidence="2" id="KW-0597">Phosphoprotein</keyword>
<feature type="region of interest" description="Disordered" evidence="10">
    <location>
        <begin position="1725"/>
        <end position="1763"/>
    </location>
</feature>
<dbReference type="FunFam" id="1.25.40.10:FF:000654">
    <property type="entry name" value="Calcineurin-binding protein 1"/>
    <property type="match status" value="1"/>
</dbReference>
<dbReference type="GO" id="GO:0005634">
    <property type="term" value="C:nucleus"/>
    <property type="evidence" value="ECO:0007669"/>
    <property type="project" value="UniProtKB-SubCell"/>
</dbReference>
<evidence type="ECO:0000256" key="6">
    <source>
        <dbReference type="ARBA" id="ARBA00023242"/>
    </source>
</evidence>
<feature type="repeat" description="TPR" evidence="9">
    <location>
        <begin position="90"/>
        <end position="123"/>
    </location>
</feature>
<feature type="compositionally biased region" description="Basic and acidic residues" evidence="10">
    <location>
        <begin position="384"/>
        <end position="393"/>
    </location>
</feature>
<feature type="domain" description="Calcineurin-binding protein cabin-1 MEF2-binding" evidence="11">
    <location>
        <begin position="1792"/>
        <end position="1826"/>
    </location>
</feature>
<dbReference type="GO" id="GO:0006325">
    <property type="term" value="P:chromatin organization"/>
    <property type="evidence" value="ECO:0007669"/>
    <property type="project" value="UniProtKB-KW"/>
</dbReference>
<evidence type="ECO:0000256" key="3">
    <source>
        <dbReference type="ARBA" id="ARBA00022737"/>
    </source>
</evidence>
<dbReference type="SMART" id="SM00028">
    <property type="entry name" value="TPR"/>
    <property type="match status" value="5"/>
</dbReference>
<dbReference type="InterPro" id="IPR033053">
    <property type="entry name" value="Hir3/CABIN1"/>
</dbReference>